<dbReference type="CDD" id="cd00609">
    <property type="entry name" value="AAT_like"/>
    <property type="match status" value="1"/>
</dbReference>
<evidence type="ECO:0000313" key="8">
    <source>
        <dbReference type="EMBL" id="ARU97190.1"/>
    </source>
</evidence>
<dbReference type="InterPro" id="IPR036388">
    <property type="entry name" value="WH-like_DNA-bd_sf"/>
</dbReference>
<keyword evidence="9" id="KW-1185">Reference proteome</keyword>
<comment type="similarity">
    <text evidence="1">In the C-terminal section; belongs to the class-I pyridoxal-phosphate-dependent aminotransferase family.</text>
</comment>
<evidence type="ECO:0000256" key="1">
    <source>
        <dbReference type="ARBA" id="ARBA00005384"/>
    </source>
</evidence>
<reference evidence="9 10" key="1">
    <citation type="submission" date="2016-05" db="EMBL/GenBank/DDBJ databases">
        <title>Complete genome sequence of two 2,5-diketo-D-glunonic acid producing strain Tatumella citrea.</title>
        <authorList>
            <person name="Duan C."/>
            <person name="Yang J."/>
            <person name="Yang S."/>
        </authorList>
    </citation>
    <scope>NUCLEOTIDE SEQUENCE [LARGE SCALE GENOMIC DNA]</scope>
    <source>
        <strain evidence="8 9">ATCC 39140</strain>
        <strain evidence="7 10">DSM 13699</strain>
    </source>
</reference>
<dbReference type="AlphaFoldDB" id="A0A1Y0LHQ7"/>
<name>A0A1Y0LHQ7_TATCI</name>
<dbReference type="KEGG" id="tci:A7K98_04685"/>
<evidence type="ECO:0000313" key="10">
    <source>
        <dbReference type="Proteomes" id="UP000195814"/>
    </source>
</evidence>
<dbReference type="PANTHER" id="PTHR46577">
    <property type="entry name" value="HTH-TYPE TRANSCRIPTIONAL REGULATORY PROTEIN GABR"/>
    <property type="match status" value="1"/>
</dbReference>
<dbReference type="Gene3D" id="1.10.10.10">
    <property type="entry name" value="Winged helix-like DNA-binding domain superfamily/Winged helix DNA-binding domain"/>
    <property type="match status" value="1"/>
</dbReference>
<dbReference type="InterPro" id="IPR051446">
    <property type="entry name" value="HTH_trans_reg/aminotransferase"/>
</dbReference>
<evidence type="ECO:0000259" key="6">
    <source>
        <dbReference type="PROSITE" id="PS50949"/>
    </source>
</evidence>
<evidence type="ECO:0000256" key="5">
    <source>
        <dbReference type="ARBA" id="ARBA00023163"/>
    </source>
</evidence>
<dbReference type="GO" id="GO:0030170">
    <property type="term" value="F:pyridoxal phosphate binding"/>
    <property type="evidence" value="ECO:0007669"/>
    <property type="project" value="InterPro"/>
</dbReference>
<evidence type="ECO:0000313" key="9">
    <source>
        <dbReference type="Proteomes" id="UP000195729"/>
    </source>
</evidence>
<dbReference type="RefSeq" id="WP_087487538.1">
    <property type="nucleotide sequence ID" value="NZ_CP015579.1"/>
</dbReference>
<organism evidence="7 10">
    <name type="scientific">Tatumella citrea</name>
    <name type="common">Pantoea citrea</name>
    <dbReference type="NCBI Taxonomy" id="53336"/>
    <lineage>
        <taxon>Bacteria</taxon>
        <taxon>Pseudomonadati</taxon>
        <taxon>Pseudomonadota</taxon>
        <taxon>Gammaproteobacteria</taxon>
        <taxon>Enterobacterales</taxon>
        <taxon>Erwiniaceae</taxon>
        <taxon>Tatumella</taxon>
    </lineage>
</organism>
<dbReference type="Gene3D" id="3.40.640.10">
    <property type="entry name" value="Type I PLP-dependent aspartate aminotransferase-like (Major domain)"/>
    <property type="match status" value="1"/>
</dbReference>
<keyword evidence="5" id="KW-0804">Transcription</keyword>
<dbReference type="GO" id="GO:0003700">
    <property type="term" value="F:DNA-binding transcription factor activity"/>
    <property type="evidence" value="ECO:0007669"/>
    <property type="project" value="InterPro"/>
</dbReference>
<dbReference type="EMBL" id="CP015579">
    <property type="protein sequence ID" value="ARU93151.1"/>
    <property type="molecule type" value="Genomic_DNA"/>
</dbReference>
<accession>A0A1Y0LHQ7</accession>
<protein>
    <recommendedName>
        <fullName evidence="6">HTH gntR-type domain-containing protein</fullName>
    </recommendedName>
</protein>
<dbReference type="CDD" id="cd07377">
    <property type="entry name" value="WHTH_GntR"/>
    <property type="match status" value="1"/>
</dbReference>
<evidence type="ECO:0000256" key="2">
    <source>
        <dbReference type="ARBA" id="ARBA00022898"/>
    </source>
</evidence>
<dbReference type="OrthoDB" id="6555412at2"/>
<dbReference type="InterPro" id="IPR036390">
    <property type="entry name" value="WH_DNA-bd_sf"/>
</dbReference>
<gene>
    <name evidence="7" type="ORF">A7K98_04685</name>
    <name evidence="8" type="ORF">A7K99_04685</name>
</gene>
<sequence length="463" mass="52837">MLNKQTIKQQIIDDVCQMIFVGTLKRGDFLPSIRAMSDRYKVSRGTVMLVYKSLECLGYIQGHERSGYLVTGTPELTEFSVSKVAGDTFGKEILHSDENRYPATRIYQWLEHHHRMQLPKHFIRRWCLNNSSARHPAGWNQSDVSDKQLRKSLCRFIRISRGVSLQPDNLMMLSGMQEALLLIGKTLASKRKNVTILVEDPCAPNVQELFRCLNFQVIPVSVDEQGIRVDDFPTQGADLIFTSPALQFPTGSCLSMTRRRKLCQWAVQHDAMIIENDSSAMLGFGQSVIPALSQHYPDSQIIYLTHLAELTGNGMNICCLVAPLSFMQLMQQYQPLLSSENNPLTRSLLSAFFDSSHFMKYLTESLQTRKHKALLALEGIQQLWPETLSYGTNNAGFLTFRAEVEQMPEELLNHTIFPLDIFRHIPREQGQKQQSMIYPFSLLSINEIEKINHQLMMSAPLYS</sequence>
<proteinExistence type="inferred from homology"/>
<keyword evidence="4" id="KW-0238">DNA-binding</keyword>
<dbReference type="GO" id="GO:0003677">
    <property type="term" value="F:DNA binding"/>
    <property type="evidence" value="ECO:0007669"/>
    <property type="project" value="UniProtKB-KW"/>
</dbReference>
<evidence type="ECO:0000313" key="7">
    <source>
        <dbReference type="EMBL" id="ARU93151.1"/>
    </source>
</evidence>
<evidence type="ECO:0000256" key="3">
    <source>
        <dbReference type="ARBA" id="ARBA00023015"/>
    </source>
</evidence>
<dbReference type="Pfam" id="PF00155">
    <property type="entry name" value="Aminotran_1_2"/>
    <property type="match status" value="1"/>
</dbReference>
<dbReference type="InterPro" id="IPR015421">
    <property type="entry name" value="PyrdxlP-dep_Trfase_major"/>
</dbReference>
<evidence type="ECO:0000256" key="4">
    <source>
        <dbReference type="ARBA" id="ARBA00023125"/>
    </source>
</evidence>
<dbReference type="EMBL" id="CP015581">
    <property type="protein sequence ID" value="ARU97190.1"/>
    <property type="molecule type" value="Genomic_DNA"/>
</dbReference>
<dbReference type="InterPro" id="IPR015424">
    <property type="entry name" value="PyrdxlP-dep_Trfase"/>
</dbReference>
<dbReference type="PANTHER" id="PTHR46577:SF1">
    <property type="entry name" value="HTH-TYPE TRANSCRIPTIONAL REGULATORY PROTEIN GABR"/>
    <property type="match status" value="1"/>
</dbReference>
<dbReference type="Proteomes" id="UP000195729">
    <property type="component" value="Chromosome"/>
</dbReference>
<keyword evidence="3" id="KW-0805">Transcription regulation</keyword>
<dbReference type="InterPro" id="IPR004839">
    <property type="entry name" value="Aminotransferase_I/II_large"/>
</dbReference>
<dbReference type="SUPFAM" id="SSF46785">
    <property type="entry name" value="Winged helix' DNA-binding domain"/>
    <property type="match status" value="1"/>
</dbReference>
<dbReference type="Proteomes" id="UP000195814">
    <property type="component" value="Chromosome"/>
</dbReference>
<feature type="domain" description="HTH gntR-type" evidence="6">
    <location>
        <begin position="5"/>
        <end position="73"/>
    </location>
</feature>
<dbReference type="PROSITE" id="PS50949">
    <property type="entry name" value="HTH_GNTR"/>
    <property type="match status" value="1"/>
</dbReference>
<dbReference type="Pfam" id="PF00392">
    <property type="entry name" value="GntR"/>
    <property type="match status" value="1"/>
</dbReference>
<keyword evidence="2" id="KW-0663">Pyridoxal phosphate</keyword>
<dbReference type="SUPFAM" id="SSF53383">
    <property type="entry name" value="PLP-dependent transferases"/>
    <property type="match status" value="1"/>
</dbReference>
<dbReference type="InterPro" id="IPR000524">
    <property type="entry name" value="Tscrpt_reg_HTH_GntR"/>
</dbReference>
<dbReference type="SMART" id="SM00345">
    <property type="entry name" value="HTH_GNTR"/>
    <property type="match status" value="1"/>
</dbReference>